<dbReference type="SUPFAM" id="SSF53335">
    <property type="entry name" value="S-adenosyl-L-methionine-dependent methyltransferases"/>
    <property type="match status" value="1"/>
</dbReference>
<dbReference type="InterPro" id="IPR050508">
    <property type="entry name" value="Methyltransf_Superfamily"/>
</dbReference>
<comment type="caution">
    <text evidence="1">The sequence shown here is derived from an EMBL/GenBank/DDBJ whole genome shotgun (WGS) entry which is preliminary data.</text>
</comment>
<dbReference type="InterPro" id="IPR029063">
    <property type="entry name" value="SAM-dependent_MTases_sf"/>
</dbReference>
<dbReference type="RefSeq" id="WP_183087505.1">
    <property type="nucleotide sequence ID" value="NZ_JACJUD010000001.1"/>
</dbReference>
<dbReference type="CDD" id="cd02440">
    <property type="entry name" value="AdoMet_MTases"/>
    <property type="match status" value="1"/>
</dbReference>
<dbReference type="PANTHER" id="PTHR42912">
    <property type="entry name" value="METHYLTRANSFERASE"/>
    <property type="match status" value="1"/>
</dbReference>
<dbReference type="EMBL" id="JACJUD010000001">
    <property type="protein sequence ID" value="MBB2493946.1"/>
    <property type="molecule type" value="Genomic_DNA"/>
</dbReference>
<evidence type="ECO:0000313" key="1">
    <source>
        <dbReference type="EMBL" id="MBB2493946.1"/>
    </source>
</evidence>
<name>A0A7W4LIY1_9GAMM</name>
<accession>A0A7W4LIY1</accession>
<dbReference type="AlphaFoldDB" id="A0A7W4LIY1"/>
<dbReference type="Pfam" id="PF07021">
    <property type="entry name" value="MetW"/>
    <property type="match status" value="1"/>
</dbReference>
<dbReference type="Proteomes" id="UP000542720">
    <property type="component" value="Unassembled WGS sequence"/>
</dbReference>
<gene>
    <name evidence="1" type="primary">metW</name>
    <name evidence="1" type="ORF">H3H51_02875</name>
</gene>
<dbReference type="NCBIfam" id="TIGR02081">
    <property type="entry name" value="metW"/>
    <property type="match status" value="1"/>
</dbReference>
<proteinExistence type="predicted"/>
<reference evidence="1 2" key="1">
    <citation type="submission" date="2020-08" db="EMBL/GenBank/DDBJ databases">
        <authorList>
            <person name="Kim C.M."/>
        </authorList>
    </citation>
    <scope>NUCLEOTIDE SEQUENCE [LARGE SCALE GENOMIC DNA]</scope>
    <source>
        <strain evidence="1 2">UL070</strain>
    </source>
</reference>
<protein>
    <submittedName>
        <fullName evidence="1">Methionine biosynthesis protein MetW</fullName>
    </submittedName>
</protein>
<dbReference type="Gene3D" id="3.40.50.150">
    <property type="entry name" value="Vaccinia Virus protein VP39"/>
    <property type="match status" value="1"/>
</dbReference>
<dbReference type="InterPro" id="IPR010743">
    <property type="entry name" value="Methionine_synth_MetW"/>
</dbReference>
<evidence type="ECO:0000313" key="2">
    <source>
        <dbReference type="Proteomes" id="UP000542720"/>
    </source>
</evidence>
<dbReference type="GO" id="GO:0008168">
    <property type="term" value="F:methyltransferase activity"/>
    <property type="evidence" value="ECO:0007669"/>
    <property type="project" value="TreeGrafter"/>
</dbReference>
<organism evidence="1 2">
    <name type="scientific">Aquipseudomonas ullengensis</name>
    <dbReference type="NCBI Taxonomy" id="2759166"/>
    <lineage>
        <taxon>Bacteria</taxon>
        <taxon>Pseudomonadati</taxon>
        <taxon>Pseudomonadota</taxon>
        <taxon>Gammaproteobacteria</taxon>
        <taxon>Pseudomonadales</taxon>
        <taxon>Pseudomonadaceae</taxon>
        <taxon>Aquipseudomonas</taxon>
    </lineage>
</organism>
<keyword evidence="2" id="KW-1185">Reference proteome</keyword>
<sequence length="206" mass="23188">MRADLEIIQEWIPAGSRVLDLGCGDGELLAWLGANKHVSGYGLEIDGDKIATCIERGVNVIEQDLDQGLGNFASNSFDVVVMTQSLQALRYPDKVLAEMLRVGKTCIITFPNFGHWRCRWYLTSKGRMPVSEFLPYTWYNTPNIHFCTFEDFERLCLAQGARVEERLAVDHAHRHNLGSRLWPNLLGEIGIYRVSGPGLADHRVAV</sequence>
<dbReference type="PANTHER" id="PTHR42912:SF58">
    <property type="entry name" value="BLR1400 PROTEIN"/>
    <property type="match status" value="1"/>
</dbReference>